<protein>
    <recommendedName>
        <fullName evidence="14">TRAF-type domain-containing protein</fullName>
    </recommendedName>
</protein>
<evidence type="ECO:0000256" key="4">
    <source>
        <dbReference type="ARBA" id="ARBA00022723"/>
    </source>
</evidence>
<accession>F0ZU13</accession>
<dbReference type="VEuPathDB" id="AmoebaDB:DICPUDRAFT_38203"/>
<keyword evidence="5" id="KW-0677">Repeat</keyword>
<evidence type="ECO:0008006" key="14">
    <source>
        <dbReference type="Google" id="ProtNLM"/>
    </source>
</evidence>
<comment type="function">
    <text evidence="1">Probable adapter protein and signal transducer that links members of the tumor necrosis factor receptor family to different signaling pathways by association with the receptor cytoplasmic domain and kinases.</text>
</comment>
<feature type="domain" description="TRAF-type" evidence="11">
    <location>
        <begin position="168"/>
        <end position="222"/>
    </location>
</feature>
<evidence type="ECO:0000256" key="8">
    <source>
        <dbReference type="PROSITE-ProRule" id="PRU00207"/>
    </source>
</evidence>
<dbReference type="InterPro" id="IPR008974">
    <property type="entry name" value="TRAF-like"/>
</dbReference>
<dbReference type="PROSITE" id="PS50089">
    <property type="entry name" value="ZF_RING_2"/>
    <property type="match status" value="1"/>
</dbReference>
<dbReference type="eggNOG" id="KOG0297">
    <property type="taxonomic scope" value="Eukaryota"/>
</dbReference>
<dbReference type="PANTHER" id="PTHR10131:SF141">
    <property type="entry name" value="TNF RECEPTOR-ASSOCIATED FACTOR FAMILY PROTEIN DDB_G0273433_DDB_G0273509"/>
    <property type="match status" value="1"/>
</dbReference>
<dbReference type="GO" id="GO:0005737">
    <property type="term" value="C:cytoplasm"/>
    <property type="evidence" value="ECO:0000318"/>
    <property type="project" value="GO_Central"/>
</dbReference>
<feature type="zinc finger region" description="TRAF-type" evidence="8">
    <location>
        <begin position="168"/>
        <end position="222"/>
    </location>
</feature>
<evidence type="ECO:0000313" key="13">
    <source>
        <dbReference type="Proteomes" id="UP000001064"/>
    </source>
</evidence>
<evidence type="ECO:0000256" key="2">
    <source>
        <dbReference type="ARBA" id="ARBA00004496"/>
    </source>
</evidence>
<comment type="subcellular location">
    <subcellularLocation>
        <location evidence="2">Cytoplasm</location>
    </subcellularLocation>
</comment>
<dbReference type="KEGG" id="dpp:DICPUDRAFT_38203"/>
<dbReference type="EMBL" id="GL871186">
    <property type="protein sequence ID" value="EGC32564.1"/>
    <property type="molecule type" value="Genomic_DNA"/>
</dbReference>
<dbReference type="PROSITE" id="PS50144">
    <property type="entry name" value="MATH"/>
    <property type="match status" value="1"/>
</dbReference>
<evidence type="ECO:0000313" key="12">
    <source>
        <dbReference type="EMBL" id="EGC32564.1"/>
    </source>
</evidence>
<dbReference type="Gene3D" id="3.30.40.10">
    <property type="entry name" value="Zinc/RING finger domain, C3HC4 (zinc finger)"/>
    <property type="match status" value="3"/>
</dbReference>
<dbReference type="STRING" id="5786.F0ZU13"/>
<dbReference type="Proteomes" id="UP000001064">
    <property type="component" value="Unassembled WGS sequence"/>
</dbReference>
<organism evidence="12 13">
    <name type="scientific">Dictyostelium purpureum</name>
    <name type="common">Slime mold</name>
    <dbReference type="NCBI Taxonomy" id="5786"/>
    <lineage>
        <taxon>Eukaryota</taxon>
        <taxon>Amoebozoa</taxon>
        <taxon>Evosea</taxon>
        <taxon>Eumycetozoa</taxon>
        <taxon>Dictyostelia</taxon>
        <taxon>Dictyosteliales</taxon>
        <taxon>Dictyosteliaceae</taxon>
        <taxon>Dictyostelium</taxon>
    </lineage>
</organism>
<dbReference type="RefSeq" id="XP_003290901.1">
    <property type="nucleotide sequence ID" value="XM_003290853.1"/>
</dbReference>
<feature type="zinc finger region" description="TRAF-type" evidence="8">
    <location>
        <begin position="113"/>
        <end position="166"/>
    </location>
</feature>
<sequence>MHILSLNFDKILVIEEIEDDFFCSICNNLMYKNFQCTNGHIYCVSCTETIKGKNGGCPECRVDFNTTSINRYLERQINKLKIFCPNKFYNTTDYIADEKYGCKHECTIEELESHLKVCEHSFVKCPNNIDCVKIRKTLLDQHLKECDLIKVECELCKENLLKVNLQRHLDTECLKADMTCNCSLVLKRQDLQEHLSTVCSMHPVDCLYAKFGCTKKVPRCEIDDHTQKYNHHSIIIKKFDQLTLDLESAQKKLNLCSRKFQGIWTISNWQKRCIDTKKGEFLALPIEIGSRNFQIQLYPTGKTNSDGSVSLFVYNYSGSDVTATFSFEVLNKGIRKG</sequence>
<reference evidence="13" key="1">
    <citation type="journal article" date="2011" name="Genome Biol.">
        <title>Comparative genomics of the social amoebae Dictyostelium discoideum and Dictyostelium purpureum.</title>
        <authorList>
            <consortium name="US DOE Joint Genome Institute (JGI-PGF)"/>
            <person name="Sucgang R."/>
            <person name="Kuo A."/>
            <person name="Tian X."/>
            <person name="Salerno W."/>
            <person name="Parikh A."/>
            <person name="Feasley C.L."/>
            <person name="Dalin E."/>
            <person name="Tu H."/>
            <person name="Huang E."/>
            <person name="Barry K."/>
            <person name="Lindquist E."/>
            <person name="Shapiro H."/>
            <person name="Bruce D."/>
            <person name="Schmutz J."/>
            <person name="Salamov A."/>
            <person name="Fey P."/>
            <person name="Gaudet P."/>
            <person name="Anjard C."/>
            <person name="Babu M.M."/>
            <person name="Basu S."/>
            <person name="Bushmanova Y."/>
            <person name="van der Wel H."/>
            <person name="Katoh-Kurasawa M."/>
            <person name="Dinh C."/>
            <person name="Coutinho P.M."/>
            <person name="Saito T."/>
            <person name="Elias M."/>
            <person name="Schaap P."/>
            <person name="Kay R.R."/>
            <person name="Henrissat B."/>
            <person name="Eichinger L."/>
            <person name="Rivero F."/>
            <person name="Putnam N.H."/>
            <person name="West C.M."/>
            <person name="Loomis W.F."/>
            <person name="Chisholm R.L."/>
            <person name="Shaulsky G."/>
            <person name="Strassmann J.E."/>
            <person name="Queller D.C."/>
            <person name="Kuspa A."/>
            <person name="Grigoriev I.V."/>
        </authorList>
    </citation>
    <scope>NUCLEOTIDE SEQUENCE [LARGE SCALE GENOMIC DNA]</scope>
    <source>
        <strain evidence="13">QSDP1</strain>
    </source>
</reference>
<dbReference type="PROSITE" id="PS50145">
    <property type="entry name" value="ZF_TRAF"/>
    <property type="match status" value="2"/>
</dbReference>
<evidence type="ECO:0000256" key="1">
    <source>
        <dbReference type="ARBA" id="ARBA00003051"/>
    </source>
</evidence>
<evidence type="ECO:0000256" key="3">
    <source>
        <dbReference type="ARBA" id="ARBA00022490"/>
    </source>
</evidence>
<feature type="domain" description="MATH" evidence="10">
    <location>
        <begin position="259"/>
        <end position="337"/>
    </location>
</feature>
<dbReference type="InterPro" id="IPR001293">
    <property type="entry name" value="Znf_TRAF"/>
</dbReference>
<evidence type="ECO:0000256" key="5">
    <source>
        <dbReference type="ARBA" id="ARBA00022737"/>
    </source>
</evidence>
<dbReference type="AlphaFoldDB" id="F0ZU13"/>
<dbReference type="InterPro" id="IPR013083">
    <property type="entry name" value="Znf_RING/FYVE/PHD"/>
</dbReference>
<dbReference type="InterPro" id="IPR001841">
    <property type="entry name" value="Znf_RING"/>
</dbReference>
<keyword evidence="3" id="KW-0963">Cytoplasm</keyword>
<keyword evidence="4 8" id="KW-0479">Metal-binding</keyword>
<dbReference type="PANTHER" id="PTHR10131">
    <property type="entry name" value="TNF RECEPTOR ASSOCIATED FACTOR"/>
    <property type="match status" value="1"/>
</dbReference>
<dbReference type="Pfam" id="PF02176">
    <property type="entry name" value="zf-TRAF"/>
    <property type="match status" value="1"/>
</dbReference>
<feature type="domain" description="RING-type" evidence="9">
    <location>
        <begin position="23"/>
        <end position="61"/>
    </location>
</feature>
<dbReference type="GeneID" id="10508689"/>
<keyword evidence="7 8" id="KW-0862">Zinc</keyword>
<dbReference type="CDD" id="cd00121">
    <property type="entry name" value="MATH"/>
    <property type="match status" value="1"/>
</dbReference>
<evidence type="ECO:0000256" key="6">
    <source>
        <dbReference type="ARBA" id="ARBA00022771"/>
    </source>
</evidence>
<dbReference type="InParanoid" id="F0ZU13"/>
<dbReference type="Gene3D" id="2.60.210.10">
    <property type="entry name" value="Apoptosis, Tumor Necrosis Factor Receptor Associated Protein 2, Chain A"/>
    <property type="match status" value="1"/>
</dbReference>
<name>F0ZU13_DICPU</name>
<feature type="domain" description="TRAF-type" evidence="11">
    <location>
        <begin position="113"/>
        <end position="166"/>
    </location>
</feature>
<dbReference type="SUPFAM" id="SSF49599">
    <property type="entry name" value="TRAF domain-like"/>
    <property type="match status" value="2"/>
</dbReference>
<proteinExistence type="predicted"/>
<dbReference type="SUPFAM" id="SSF57850">
    <property type="entry name" value="RING/U-box"/>
    <property type="match status" value="1"/>
</dbReference>
<dbReference type="GO" id="GO:0008270">
    <property type="term" value="F:zinc ion binding"/>
    <property type="evidence" value="ECO:0007669"/>
    <property type="project" value="UniProtKB-KW"/>
</dbReference>
<gene>
    <name evidence="12" type="ORF">DICPUDRAFT_38203</name>
</gene>
<dbReference type="InterPro" id="IPR002083">
    <property type="entry name" value="MATH/TRAF_dom"/>
</dbReference>
<evidence type="ECO:0000256" key="7">
    <source>
        <dbReference type="ARBA" id="ARBA00022833"/>
    </source>
</evidence>
<keyword evidence="13" id="KW-1185">Reference proteome</keyword>
<evidence type="ECO:0000259" key="9">
    <source>
        <dbReference type="PROSITE" id="PS50089"/>
    </source>
</evidence>
<evidence type="ECO:0000259" key="10">
    <source>
        <dbReference type="PROSITE" id="PS50144"/>
    </source>
</evidence>
<evidence type="ECO:0000259" key="11">
    <source>
        <dbReference type="PROSITE" id="PS50145"/>
    </source>
</evidence>
<dbReference type="OrthoDB" id="5989761at2759"/>
<keyword evidence="6 8" id="KW-0863">Zinc-finger</keyword>